<comment type="caution">
    <text evidence="7">The sequence shown here is derived from an EMBL/GenBank/DDBJ whole genome shotgun (WGS) entry which is preliminary data.</text>
</comment>
<dbReference type="OrthoDB" id="655540at2759"/>
<keyword evidence="4 5" id="KW-0472">Membrane</keyword>
<feature type="transmembrane region" description="Helical" evidence="5">
    <location>
        <begin position="324"/>
        <end position="342"/>
    </location>
</feature>
<evidence type="ECO:0000313" key="7">
    <source>
        <dbReference type="EMBL" id="GFT56596.1"/>
    </source>
</evidence>
<evidence type="ECO:0000256" key="1">
    <source>
        <dbReference type="ARBA" id="ARBA00004141"/>
    </source>
</evidence>
<accession>A0A8X6TYB8</accession>
<gene>
    <name evidence="7" type="primary">AVT1E</name>
    <name evidence="7" type="ORF">NPIL_176051</name>
</gene>
<proteinExistence type="predicted"/>
<reference evidence="7" key="1">
    <citation type="submission" date="2020-08" db="EMBL/GenBank/DDBJ databases">
        <title>Multicomponent nature underlies the extraordinary mechanical properties of spider dragline silk.</title>
        <authorList>
            <person name="Kono N."/>
            <person name="Nakamura H."/>
            <person name="Mori M."/>
            <person name="Yoshida Y."/>
            <person name="Ohtoshi R."/>
            <person name="Malay A.D."/>
            <person name="Moran D.A.P."/>
            <person name="Tomita M."/>
            <person name="Numata K."/>
            <person name="Arakawa K."/>
        </authorList>
    </citation>
    <scope>NUCLEOTIDE SEQUENCE</scope>
</reference>
<feature type="transmembrane region" description="Helical" evidence="5">
    <location>
        <begin position="390"/>
        <end position="411"/>
    </location>
</feature>
<dbReference type="PANTHER" id="PTHR22950">
    <property type="entry name" value="AMINO ACID TRANSPORTER"/>
    <property type="match status" value="1"/>
</dbReference>
<dbReference type="GO" id="GO:0005774">
    <property type="term" value="C:vacuolar membrane"/>
    <property type="evidence" value="ECO:0007669"/>
    <property type="project" value="TreeGrafter"/>
</dbReference>
<evidence type="ECO:0000313" key="8">
    <source>
        <dbReference type="Proteomes" id="UP000887013"/>
    </source>
</evidence>
<name>A0A8X6TYB8_NEPPI</name>
<evidence type="ECO:0000256" key="5">
    <source>
        <dbReference type="SAM" id="Phobius"/>
    </source>
</evidence>
<dbReference type="Proteomes" id="UP000887013">
    <property type="component" value="Unassembled WGS sequence"/>
</dbReference>
<feature type="transmembrane region" description="Helical" evidence="5">
    <location>
        <begin position="285"/>
        <end position="303"/>
    </location>
</feature>
<feature type="transmembrane region" description="Helical" evidence="5">
    <location>
        <begin position="348"/>
        <end position="369"/>
    </location>
</feature>
<protein>
    <submittedName>
        <fullName evidence="7">Amino acid transporter AVT1E</fullName>
    </submittedName>
</protein>
<dbReference type="FunFam" id="1.20.1740.10:FF:000052">
    <property type="entry name" value="Lysine histidine transporter-like 3"/>
    <property type="match status" value="1"/>
</dbReference>
<evidence type="ECO:0000256" key="4">
    <source>
        <dbReference type="ARBA" id="ARBA00023136"/>
    </source>
</evidence>
<feature type="transmembrane region" description="Helical" evidence="5">
    <location>
        <begin position="210"/>
        <end position="231"/>
    </location>
</feature>
<keyword evidence="3 5" id="KW-1133">Transmembrane helix</keyword>
<comment type="subcellular location">
    <subcellularLocation>
        <location evidence="1">Membrane</location>
        <topology evidence="1">Multi-pass membrane protein</topology>
    </subcellularLocation>
</comment>
<sequence>MNEDSKKGKLTSKTNEKAGKGFSFWFSAFFILGTVAGRGYLALPYAFLITGWTGLLLLIFLFLNSLYSAVCLGKCWSILEERYEEYRKKNRRPYASIAYRSFGKIMQYFVSFSLFVNLFGVSIIYLLLSSEIIVSMGEVIGLSYCNWITIFTVILCPLLWFGSPTDLVFVGVLSFTTTIVVCFALIVLIISEGTVPVTKYFSQTTLKNYALGFGVMSFSLGGAASYPTFQIDMADRNDFHKSATLAFALVLSLYLPIGILGFCAYGEKITTNILDSIAISAFKRIIEILLVLHMILTVPIIINPCLQEFEELFNIPDAFGWKRVVLRSSIMIFILFICLSIPDFGKVMTLIGGSSITLTTTVFPCLFYYRLTSQKSRSWPKKYVPYYEKFYLIIIIISGVVGGAVGTYAAVRNIVELQYFVPPCYINENK</sequence>
<feature type="domain" description="Amino acid transporter transmembrane" evidence="6">
    <location>
        <begin position="22"/>
        <end position="408"/>
    </location>
</feature>
<dbReference type="AlphaFoldDB" id="A0A8X6TYB8"/>
<evidence type="ECO:0000256" key="2">
    <source>
        <dbReference type="ARBA" id="ARBA00022692"/>
    </source>
</evidence>
<keyword evidence="8" id="KW-1185">Reference proteome</keyword>
<organism evidence="7 8">
    <name type="scientific">Nephila pilipes</name>
    <name type="common">Giant wood spider</name>
    <name type="synonym">Nephila maculata</name>
    <dbReference type="NCBI Taxonomy" id="299642"/>
    <lineage>
        <taxon>Eukaryota</taxon>
        <taxon>Metazoa</taxon>
        <taxon>Ecdysozoa</taxon>
        <taxon>Arthropoda</taxon>
        <taxon>Chelicerata</taxon>
        <taxon>Arachnida</taxon>
        <taxon>Araneae</taxon>
        <taxon>Araneomorphae</taxon>
        <taxon>Entelegynae</taxon>
        <taxon>Araneoidea</taxon>
        <taxon>Nephilidae</taxon>
        <taxon>Nephila</taxon>
    </lineage>
</organism>
<dbReference type="EMBL" id="BMAW01066848">
    <property type="protein sequence ID" value="GFT56596.1"/>
    <property type="molecule type" value="Genomic_DNA"/>
</dbReference>
<feature type="transmembrane region" description="Helical" evidence="5">
    <location>
        <begin position="21"/>
        <end position="43"/>
    </location>
</feature>
<evidence type="ECO:0000256" key="3">
    <source>
        <dbReference type="ARBA" id="ARBA00022989"/>
    </source>
</evidence>
<feature type="transmembrane region" description="Helical" evidence="5">
    <location>
        <begin position="140"/>
        <end position="160"/>
    </location>
</feature>
<dbReference type="GO" id="GO:0015179">
    <property type="term" value="F:L-amino acid transmembrane transporter activity"/>
    <property type="evidence" value="ECO:0007669"/>
    <property type="project" value="TreeGrafter"/>
</dbReference>
<dbReference type="Pfam" id="PF01490">
    <property type="entry name" value="Aa_trans"/>
    <property type="match status" value="1"/>
</dbReference>
<feature type="transmembrane region" description="Helical" evidence="5">
    <location>
        <begin position="108"/>
        <end position="128"/>
    </location>
</feature>
<feature type="transmembrane region" description="Helical" evidence="5">
    <location>
        <begin position="167"/>
        <end position="190"/>
    </location>
</feature>
<feature type="transmembrane region" description="Helical" evidence="5">
    <location>
        <begin position="55"/>
        <end position="79"/>
    </location>
</feature>
<dbReference type="InterPro" id="IPR013057">
    <property type="entry name" value="AA_transpt_TM"/>
</dbReference>
<dbReference type="PANTHER" id="PTHR22950:SF703">
    <property type="entry name" value="AMINO ACID TRANSPORTER TRANSMEMBRANE DOMAIN-CONTAINING PROTEIN"/>
    <property type="match status" value="1"/>
</dbReference>
<keyword evidence="2 5" id="KW-0812">Transmembrane</keyword>
<evidence type="ECO:0000259" key="6">
    <source>
        <dbReference type="Pfam" id="PF01490"/>
    </source>
</evidence>
<feature type="transmembrane region" description="Helical" evidence="5">
    <location>
        <begin position="243"/>
        <end position="265"/>
    </location>
</feature>